<dbReference type="NCBIfam" id="NF040584">
    <property type="entry name" value="STY4534_fam"/>
    <property type="match status" value="1"/>
</dbReference>
<accession>A0A1W1UVI2</accession>
<dbReference type="AlphaFoldDB" id="A0A1W1UVI2"/>
<sequence>MTTQTKYFDLHTHGIGYLSNIREVTPKKGKPFLSCDITAISGSSDAIQYTKFGCNVVGAEAEKLVRKCQDAVAREDKVLISFVLGDLWYDTYPISKGERAGQTGVMLKSRLLRIKMVKVGDNIVYREEPRRTTEQPEAQQ</sequence>
<organism evidence="1 2">
    <name type="scientific">Pasteurella testudinis DSM 23072</name>
    <dbReference type="NCBI Taxonomy" id="1122938"/>
    <lineage>
        <taxon>Bacteria</taxon>
        <taxon>Pseudomonadati</taxon>
        <taxon>Pseudomonadota</taxon>
        <taxon>Gammaproteobacteria</taxon>
        <taxon>Pasteurellales</taxon>
        <taxon>Pasteurellaceae</taxon>
        <taxon>Pasteurella</taxon>
    </lineage>
</organism>
<gene>
    <name evidence="1" type="ORF">SAMN05660772_02422</name>
</gene>
<dbReference type="RefSeq" id="WP_084257095.1">
    <property type="nucleotide sequence ID" value="NZ_FWWV01000018.1"/>
</dbReference>
<evidence type="ECO:0000313" key="2">
    <source>
        <dbReference type="Proteomes" id="UP000192408"/>
    </source>
</evidence>
<dbReference type="STRING" id="1122938.SAMN05660772_02422"/>
<name>A0A1W1UVI2_9PAST</name>
<dbReference type="InterPro" id="IPR021960">
    <property type="entry name" value="DUF3577"/>
</dbReference>
<evidence type="ECO:0000313" key="1">
    <source>
        <dbReference type="EMBL" id="SMB85092.1"/>
    </source>
</evidence>
<proteinExistence type="predicted"/>
<dbReference type="Proteomes" id="UP000192408">
    <property type="component" value="Unassembled WGS sequence"/>
</dbReference>
<protein>
    <recommendedName>
        <fullName evidence="3">DUF3577 domain-containing protein</fullName>
    </recommendedName>
</protein>
<evidence type="ECO:0008006" key="3">
    <source>
        <dbReference type="Google" id="ProtNLM"/>
    </source>
</evidence>
<dbReference type="EMBL" id="FWWV01000018">
    <property type="protein sequence ID" value="SMB85092.1"/>
    <property type="molecule type" value="Genomic_DNA"/>
</dbReference>
<reference evidence="2" key="1">
    <citation type="submission" date="2017-04" db="EMBL/GenBank/DDBJ databases">
        <authorList>
            <person name="Varghese N."/>
            <person name="Submissions S."/>
        </authorList>
    </citation>
    <scope>NUCLEOTIDE SEQUENCE [LARGE SCALE GENOMIC DNA]</scope>
    <source>
        <strain evidence="2">DSM 23072</strain>
    </source>
</reference>
<keyword evidence="2" id="KW-1185">Reference proteome</keyword>
<dbReference type="Pfam" id="PF12101">
    <property type="entry name" value="DUF3577"/>
    <property type="match status" value="1"/>
</dbReference>